<dbReference type="Pfam" id="PF00535">
    <property type="entry name" value="Glycos_transf_2"/>
    <property type="match status" value="1"/>
</dbReference>
<comment type="caution">
    <text evidence="2">The sequence shown here is derived from an EMBL/GenBank/DDBJ whole genome shotgun (WGS) entry which is preliminary data.</text>
</comment>
<dbReference type="PANTHER" id="PTHR22916:SF3">
    <property type="entry name" value="UDP-GLCNAC:BETAGAL BETA-1,3-N-ACETYLGLUCOSAMINYLTRANSFERASE-LIKE PROTEIN 1"/>
    <property type="match status" value="1"/>
</dbReference>
<feature type="domain" description="Glycosyltransferase 2-like" evidence="1">
    <location>
        <begin position="7"/>
        <end position="157"/>
    </location>
</feature>
<dbReference type="InterPro" id="IPR001173">
    <property type="entry name" value="Glyco_trans_2-like"/>
</dbReference>
<dbReference type="PANTHER" id="PTHR22916">
    <property type="entry name" value="GLYCOSYLTRANSFERASE"/>
    <property type="match status" value="1"/>
</dbReference>
<keyword evidence="3" id="KW-1185">Reference proteome</keyword>
<organism evidence="2 3">
    <name type="scientific">Mucilaginibacter frigoritolerans</name>
    <dbReference type="NCBI Taxonomy" id="652788"/>
    <lineage>
        <taxon>Bacteria</taxon>
        <taxon>Pseudomonadati</taxon>
        <taxon>Bacteroidota</taxon>
        <taxon>Sphingobacteriia</taxon>
        <taxon>Sphingobacteriales</taxon>
        <taxon>Sphingobacteriaceae</taxon>
        <taxon>Mucilaginibacter</taxon>
    </lineage>
</organism>
<keyword evidence="2" id="KW-0808">Transferase</keyword>
<dbReference type="AlphaFoldDB" id="A0A562U098"/>
<sequence>MQDFKISLITVSFNAQNSISRCIESVIGQTFKNFEYIIIDGASTDNTLDIIRAYTDNIAILVSEPDKGIYDAINKGIRIATGDIIGVLHADDFFADSNALASIAEAFIQNDTKVVYADLDYISPEGEIIRKWRSGKYNTGKFNWGWMPPHPTFYCNRNLFNEYGFYSLEYGTAADYELMLRFIHQNKINPFHLKKVIVKMKVGGASNKNFTSRVKGLFFDFKAMRRNGILLPILTIVLKPTRKIIQYF</sequence>
<proteinExistence type="predicted"/>
<evidence type="ECO:0000313" key="3">
    <source>
        <dbReference type="Proteomes" id="UP000317010"/>
    </source>
</evidence>
<dbReference type="SUPFAM" id="SSF53448">
    <property type="entry name" value="Nucleotide-diphospho-sugar transferases"/>
    <property type="match status" value="1"/>
</dbReference>
<dbReference type="OrthoDB" id="9788101at2"/>
<protein>
    <submittedName>
        <fullName evidence="2">Glycosyltransferase involved in cell wall biosynthesis</fullName>
    </submittedName>
</protein>
<dbReference type="GO" id="GO:0016758">
    <property type="term" value="F:hexosyltransferase activity"/>
    <property type="evidence" value="ECO:0007669"/>
    <property type="project" value="UniProtKB-ARBA"/>
</dbReference>
<dbReference type="RefSeq" id="WP_144913084.1">
    <property type="nucleotide sequence ID" value="NZ_VLLI01000007.1"/>
</dbReference>
<accession>A0A562U098</accession>
<evidence type="ECO:0000259" key="1">
    <source>
        <dbReference type="Pfam" id="PF00535"/>
    </source>
</evidence>
<name>A0A562U098_9SPHI</name>
<dbReference type="InterPro" id="IPR029044">
    <property type="entry name" value="Nucleotide-diphossugar_trans"/>
</dbReference>
<reference evidence="2 3" key="1">
    <citation type="submission" date="2019-07" db="EMBL/GenBank/DDBJ databases">
        <title>Genomic Encyclopedia of Archaeal and Bacterial Type Strains, Phase II (KMG-II): from individual species to whole genera.</title>
        <authorList>
            <person name="Goeker M."/>
        </authorList>
    </citation>
    <scope>NUCLEOTIDE SEQUENCE [LARGE SCALE GENOMIC DNA]</scope>
    <source>
        <strain evidence="2 3">ATCC BAA-1854</strain>
    </source>
</reference>
<dbReference type="Gene3D" id="3.90.550.10">
    <property type="entry name" value="Spore Coat Polysaccharide Biosynthesis Protein SpsA, Chain A"/>
    <property type="match status" value="1"/>
</dbReference>
<dbReference type="EMBL" id="VLLI01000007">
    <property type="protein sequence ID" value="TWI99272.1"/>
    <property type="molecule type" value="Genomic_DNA"/>
</dbReference>
<dbReference type="Proteomes" id="UP000317010">
    <property type="component" value="Unassembled WGS sequence"/>
</dbReference>
<dbReference type="CDD" id="cd06433">
    <property type="entry name" value="GT_2_WfgS_like"/>
    <property type="match status" value="1"/>
</dbReference>
<gene>
    <name evidence="2" type="ORF">JN11_02589</name>
</gene>
<evidence type="ECO:0000313" key="2">
    <source>
        <dbReference type="EMBL" id="TWI99272.1"/>
    </source>
</evidence>